<evidence type="ECO:0000313" key="2">
    <source>
        <dbReference type="Proteomes" id="UP000324222"/>
    </source>
</evidence>
<sequence>MPSPSSLSICSLRNPWLRGGAPLRGVSGVCRYRLDECQVPAKAMAPSLWPRRNKKYGTT</sequence>
<gene>
    <name evidence="1" type="ORF">E2C01_093550</name>
</gene>
<dbReference type="EMBL" id="VSRR010112994">
    <property type="protein sequence ID" value="MPC98194.1"/>
    <property type="molecule type" value="Genomic_DNA"/>
</dbReference>
<name>A0A5B7K0R6_PORTR</name>
<organism evidence="1 2">
    <name type="scientific">Portunus trituberculatus</name>
    <name type="common">Swimming crab</name>
    <name type="synonym">Neptunus trituberculatus</name>
    <dbReference type="NCBI Taxonomy" id="210409"/>
    <lineage>
        <taxon>Eukaryota</taxon>
        <taxon>Metazoa</taxon>
        <taxon>Ecdysozoa</taxon>
        <taxon>Arthropoda</taxon>
        <taxon>Crustacea</taxon>
        <taxon>Multicrustacea</taxon>
        <taxon>Malacostraca</taxon>
        <taxon>Eumalacostraca</taxon>
        <taxon>Eucarida</taxon>
        <taxon>Decapoda</taxon>
        <taxon>Pleocyemata</taxon>
        <taxon>Brachyura</taxon>
        <taxon>Eubrachyura</taxon>
        <taxon>Portunoidea</taxon>
        <taxon>Portunidae</taxon>
        <taxon>Portuninae</taxon>
        <taxon>Portunus</taxon>
    </lineage>
</organism>
<evidence type="ECO:0000313" key="1">
    <source>
        <dbReference type="EMBL" id="MPC98194.1"/>
    </source>
</evidence>
<accession>A0A5B7K0R6</accession>
<proteinExistence type="predicted"/>
<protein>
    <submittedName>
        <fullName evidence="1">Uncharacterized protein</fullName>
    </submittedName>
</protein>
<dbReference type="Proteomes" id="UP000324222">
    <property type="component" value="Unassembled WGS sequence"/>
</dbReference>
<reference evidence="1 2" key="1">
    <citation type="submission" date="2019-05" db="EMBL/GenBank/DDBJ databases">
        <title>Another draft genome of Portunus trituberculatus and its Hox gene families provides insights of decapod evolution.</title>
        <authorList>
            <person name="Jeong J.-H."/>
            <person name="Song I."/>
            <person name="Kim S."/>
            <person name="Choi T."/>
            <person name="Kim D."/>
            <person name="Ryu S."/>
            <person name="Kim W."/>
        </authorList>
    </citation>
    <scope>NUCLEOTIDE SEQUENCE [LARGE SCALE GENOMIC DNA]</scope>
    <source>
        <tissue evidence="1">Muscle</tissue>
    </source>
</reference>
<comment type="caution">
    <text evidence="1">The sequence shown here is derived from an EMBL/GenBank/DDBJ whole genome shotgun (WGS) entry which is preliminary data.</text>
</comment>
<keyword evidence="2" id="KW-1185">Reference proteome</keyword>
<dbReference type="AlphaFoldDB" id="A0A5B7K0R6"/>